<evidence type="ECO:0000313" key="4">
    <source>
        <dbReference type="Proteomes" id="UP000054018"/>
    </source>
</evidence>
<reference evidence="4" key="2">
    <citation type="submission" date="2015-01" db="EMBL/GenBank/DDBJ databases">
        <title>Evolutionary Origins and Diversification of the Mycorrhizal Mutualists.</title>
        <authorList>
            <consortium name="DOE Joint Genome Institute"/>
            <consortium name="Mycorrhizal Genomics Consortium"/>
            <person name="Kohler A."/>
            <person name="Kuo A."/>
            <person name="Nagy L.G."/>
            <person name="Floudas D."/>
            <person name="Copeland A."/>
            <person name="Barry K.W."/>
            <person name="Cichocki N."/>
            <person name="Veneault-Fourrey C."/>
            <person name="LaButti K."/>
            <person name="Lindquist E.A."/>
            <person name="Lipzen A."/>
            <person name="Lundell T."/>
            <person name="Morin E."/>
            <person name="Murat C."/>
            <person name="Riley R."/>
            <person name="Ohm R."/>
            <person name="Sun H."/>
            <person name="Tunlid A."/>
            <person name="Henrissat B."/>
            <person name="Grigoriev I.V."/>
            <person name="Hibbett D.S."/>
            <person name="Martin F."/>
        </authorList>
    </citation>
    <scope>NUCLEOTIDE SEQUENCE [LARGE SCALE GENOMIC DNA]</scope>
    <source>
        <strain evidence="4">441</strain>
    </source>
</reference>
<dbReference type="Gene3D" id="2.30.40.10">
    <property type="entry name" value="Urease, subunit C, domain 1"/>
    <property type="match status" value="1"/>
</dbReference>
<name>A0A0C9YEP5_9AGAM</name>
<dbReference type="AlphaFoldDB" id="A0A0C9YEP5"/>
<dbReference type="Proteomes" id="UP000054018">
    <property type="component" value="Unassembled WGS sequence"/>
</dbReference>
<proteinExistence type="predicted"/>
<reference evidence="3 4" key="1">
    <citation type="submission" date="2014-04" db="EMBL/GenBank/DDBJ databases">
        <authorList>
            <consortium name="DOE Joint Genome Institute"/>
            <person name="Kuo A."/>
            <person name="Kohler A."/>
            <person name="Costa M.D."/>
            <person name="Nagy L.G."/>
            <person name="Floudas D."/>
            <person name="Copeland A."/>
            <person name="Barry K.W."/>
            <person name="Cichocki N."/>
            <person name="Veneault-Fourrey C."/>
            <person name="LaButti K."/>
            <person name="Lindquist E.A."/>
            <person name="Lipzen A."/>
            <person name="Lundell T."/>
            <person name="Morin E."/>
            <person name="Murat C."/>
            <person name="Sun H."/>
            <person name="Tunlid A."/>
            <person name="Henrissat B."/>
            <person name="Grigoriev I.V."/>
            <person name="Hibbett D.S."/>
            <person name="Martin F."/>
            <person name="Nordberg H.P."/>
            <person name="Cantor M.N."/>
            <person name="Hua S.X."/>
        </authorList>
    </citation>
    <scope>NUCLEOTIDE SEQUENCE [LARGE SCALE GENOMIC DNA]</scope>
    <source>
        <strain evidence="3 4">441</strain>
    </source>
</reference>
<sequence length="581" mass="64481">MALVAVALVLGAVFYGPPRPSSVRGSPNTRPSTRWTRSTPPYNASSYGTLTSQTGHHDPLLDVSFIDPTSIVVPGLVDAHAHILSYGSSKLNVLERLVDSVKARPDILNDPSKCIQWMGWDHNIWAVPEYPHADDFDAEPLLRGRRIHLDRIDCHVARVSRRVLQLMGELPNIVIGGQIVRDGSANPTSILMDKAKSLIPVLPPSKADMLRYFDGTIKDALAVGLTSIHDASTDPDAVESYKQCMKNSRYLSHECPIPSFSVFTLQLRLCLMGHLSPAEYWGDKLPRLVDYGIGGRFNLRGIELFVDGILGPSGAAPLELYSDNPATTGIMRIQEDVLSDLHLCLRGFHVRYSYNTHCSGDRTNRAVLDIFEDVFSGTNMWEARPRIEHAQIMAPEDLERMVRLDVIPSVQPTHANMWYAEQRLGPERILGAYAYRTMIQAFMLQSLGSRSLDDLRVALKGGALLVRPTSANLREPLLTVTDTCWQRRAKKHLPSTQTIQKLKEGDAVPEQRLTRFQALKCMTMDAADASFSESVTRSLTMGKKADFVVLDRDIMIVPESEVLGTKVLATVTDGEVVYGDL</sequence>
<dbReference type="Gene3D" id="3.10.310.70">
    <property type="match status" value="1"/>
</dbReference>
<dbReference type="SUPFAM" id="SSF51556">
    <property type="entry name" value="Metallo-dependent hydrolases"/>
    <property type="match status" value="1"/>
</dbReference>
<dbReference type="PANTHER" id="PTHR22642">
    <property type="entry name" value="IMIDAZOLONEPROPIONASE"/>
    <property type="match status" value="1"/>
</dbReference>
<gene>
    <name evidence="3" type="ORF">PISMIDRAFT_10976</name>
</gene>
<feature type="compositionally biased region" description="Low complexity" evidence="1">
    <location>
        <begin position="21"/>
        <end position="41"/>
    </location>
</feature>
<keyword evidence="4" id="KW-1185">Reference proteome</keyword>
<evidence type="ECO:0000256" key="1">
    <source>
        <dbReference type="SAM" id="MobiDB-lite"/>
    </source>
</evidence>
<dbReference type="InterPro" id="IPR011059">
    <property type="entry name" value="Metal-dep_hydrolase_composite"/>
</dbReference>
<organism evidence="3 4">
    <name type="scientific">Pisolithus microcarpus 441</name>
    <dbReference type="NCBI Taxonomy" id="765257"/>
    <lineage>
        <taxon>Eukaryota</taxon>
        <taxon>Fungi</taxon>
        <taxon>Dikarya</taxon>
        <taxon>Basidiomycota</taxon>
        <taxon>Agaricomycotina</taxon>
        <taxon>Agaricomycetes</taxon>
        <taxon>Agaricomycetidae</taxon>
        <taxon>Boletales</taxon>
        <taxon>Sclerodermatineae</taxon>
        <taxon>Pisolithaceae</taxon>
        <taxon>Pisolithus</taxon>
    </lineage>
</organism>
<dbReference type="STRING" id="765257.A0A0C9YEP5"/>
<dbReference type="HOGENOM" id="CLU_009942_1_1_1"/>
<feature type="region of interest" description="Disordered" evidence="1">
    <location>
        <begin position="20"/>
        <end position="49"/>
    </location>
</feature>
<evidence type="ECO:0000259" key="2">
    <source>
        <dbReference type="Pfam" id="PF07969"/>
    </source>
</evidence>
<dbReference type="OrthoDB" id="3501663at2759"/>
<dbReference type="GO" id="GO:0016810">
    <property type="term" value="F:hydrolase activity, acting on carbon-nitrogen (but not peptide) bonds"/>
    <property type="evidence" value="ECO:0007669"/>
    <property type="project" value="InterPro"/>
</dbReference>
<evidence type="ECO:0000313" key="3">
    <source>
        <dbReference type="EMBL" id="KIK23335.1"/>
    </source>
</evidence>
<dbReference type="Gene3D" id="3.20.20.140">
    <property type="entry name" value="Metal-dependent hydrolases"/>
    <property type="match status" value="1"/>
</dbReference>
<accession>A0A0C9YEP5</accession>
<dbReference type="Pfam" id="PF07969">
    <property type="entry name" value="Amidohydro_3"/>
    <property type="match status" value="1"/>
</dbReference>
<dbReference type="SUPFAM" id="SSF51338">
    <property type="entry name" value="Composite domain of metallo-dependent hydrolases"/>
    <property type="match status" value="1"/>
</dbReference>
<dbReference type="PANTHER" id="PTHR22642:SF2">
    <property type="entry name" value="PROTEIN LONG AFTER FAR-RED 3"/>
    <property type="match status" value="1"/>
</dbReference>
<protein>
    <recommendedName>
        <fullName evidence="2">Amidohydrolase 3 domain-containing protein</fullName>
    </recommendedName>
</protein>
<dbReference type="InterPro" id="IPR013108">
    <property type="entry name" value="Amidohydro_3"/>
</dbReference>
<dbReference type="EMBL" id="KN833727">
    <property type="protein sequence ID" value="KIK23335.1"/>
    <property type="molecule type" value="Genomic_DNA"/>
</dbReference>
<dbReference type="InterPro" id="IPR032466">
    <property type="entry name" value="Metal_Hydrolase"/>
</dbReference>
<feature type="domain" description="Amidohydrolase 3" evidence="2">
    <location>
        <begin position="71"/>
        <end position="578"/>
    </location>
</feature>